<dbReference type="AlphaFoldDB" id="A0A0A8Z5P8"/>
<dbReference type="EMBL" id="GBRH01263146">
    <property type="protein sequence ID" value="JAD34749.1"/>
    <property type="molecule type" value="Transcribed_RNA"/>
</dbReference>
<accession>A0A0A8Z5P8</accession>
<reference evidence="1" key="1">
    <citation type="submission" date="2014-09" db="EMBL/GenBank/DDBJ databases">
        <authorList>
            <person name="Magalhaes I.L.F."/>
            <person name="Oliveira U."/>
            <person name="Santos F.R."/>
            <person name="Vidigal T.H.D.A."/>
            <person name="Brescovit A.D."/>
            <person name="Santos A.J."/>
        </authorList>
    </citation>
    <scope>NUCLEOTIDE SEQUENCE</scope>
    <source>
        <tissue evidence="1">Shoot tissue taken approximately 20 cm above the soil surface</tissue>
    </source>
</reference>
<reference evidence="1" key="2">
    <citation type="journal article" date="2015" name="Data Brief">
        <title>Shoot transcriptome of the giant reed, Arundo donax.</title>
        <authorList>
            <person name="Barrero R.A."/>
            <person name="Guerrero F.D."/>
            <person name="Moolhuijzen P."/>
            <person name="Goolsby J.A."/>
            <person name="Tidwell J."/>
            <person name="Bellgard S.E."/>
            <person name="Bellgard M.I."/>
        </authorList>
    </citation>
    <scope>NUCLEOTIDE SEQUENCE</scope>
    <source>
        <tissue evidence="1">Shoot tissue taken approximately 20 cm above the soil surface</tissue>
    </source>
</reference>
<protein>
    <submittedName>
        <fullName evidence="1">Uncharacterized protein</fullName>
    </submittedName>
</protein>
<organism evidence="1">
    <name type="scientific">Arundo donax</name>
    <name type="common">Giant reed</name>
    <name type="synonym">Donax arundinaceus</name>
    <dbReference type="NCBI Taxonomy" id="35708"/>
    <lineage>
        <taxon>Eukaryota</taxon>
        <taxon>Viridiplantae</taxon>
        <taxon>Streptophyta</taxon>
        <taxon>Embryophyta</taxon>
        <taxon>Tracheophyta</taxon>
        <taxon>Spermatophyta</taxon>
        <taxon>Magnoliopsida</taxon>
        <taxon>Liliopsida</taxon>
        <taxon>Poales</taxon>
        <taxon>Poaceae</taxon>
        <taxon>PACMAD clade</taxon>
        <taxon>Arundinoideae</taxon>
        <taxon>Arundineae</taxon>
        <taxon>Arundo</taxon>
    </lineage>
</organism>
<proteinExistence type="predicted"/>
<sequence>MVMHNFLLRRHYFKFYPDSSLKLSACVKCGL</sequence>
<evidence type="ECO:0000313" key="1">
    <source>
        <dbReference type="EMBL" id="JAD34749.1"/>
    </source>
</evidence>
<name>A0A0A8Z5P8_ARUDO</name>